<name>A0ABV0MHG9_9TELE</name>
<evidence type="ECO:0000313" key="2">
    <source>
        <dbReference type="EMBL" id="MEQ2158544.1"/>
    </source>
</evidence>
<keyword evidence="3" id="KW-1185">Reference proteome</keyword>
<accession>A0ABV0MHG9</accession>
<gene>
    <name evidence="2" type="ORF">GOODEAATRI_013428</name>
</gene>
<evidence type="ECO:0000256" key="1">
    <source>
        <dbReference type="SAM" id="MobiDB-lite"/>
    </source>
</evidence>
<reference evidence="2 3" key="1">
    <citation type="submission" date="2021-06" db="EMBL/GenBank/DDBJ databases">
        <authorList>
            <person name="Palmer J.M."/>
        </authorList>
    </citation>
    <scope>NUCLEOTIDE SEQUENCE [LARGE SCALE GENOMIC DNA]</scope>
    <source>
        <strain evidence="2 3">GA_2019</strain>
        <tissue evidence="2">Muscle</tissue>
    </source>
</reference>
<evidence type="ECO:0008006" key="4">
    <source>
        <dbReference type="Google" id="ProtNLM"/>
    </source>
</evidence>
<dbReference type="Proteomes" id="UP001476798">
    <property type="component" value="Unassembled WGS sequence"/>
</dbReference>
<dbReference type="EMBL" id="JAHRIO010000902">
    <property type="protein sequence ID" value="MEQ2158544.1"/>
    <property type="molecule type" value="Genomic_DNA"/>
</dbReference>
<protein>
    <recommendedName>
        <fullName evidence="4">Secreted protein</fullName>
    </recommendedName>
</protein>
<sequence>MYPFIMLRTAICWCLLQKISQHIPGEFLPSSKWSSLTTAPEPPCGDKLTEWLSIIMMSGGSQPRSAPPFSSFDHRALSTVCFCLHHTPPRLRSSNPPPYLCKAGRPPNNQCQGNKAIS</sequence>
<organism evidence="2 3">
    <name type="scientific">Goodea atripinnis</name>
    <dbReference type="NCBI Taxonomy" id="208336"/>
    <lineage>
        <taxon>Eukaryota</taxon>
        <taxon>Metazoa</taxon>
        <taxon>Chordata</taxon>
        <taxon>Craniata</taxon>
        <taxon>Vertebrata</taxon>
        <taxon>Euteleostomi</taxon>
        <taxon>Actinopterygii</taxon>
        <taxon>Neopterygii</taxon>
        <taxon>Teleostei</taxon>
        <taxon>Neoteleostei</taxon>
        <taxon>Acanthomorphata</taxon>
        <taxon>Ovalentaria</taxon>
        <taxon>Atherinomorphae</taxon>
        <taxon>Cyprinodontiformes</taxon>
        <taxon>Goodeidae</taxon>
        <taxon>Goodea</taxon>
    </lineage>
</organism>
<feature type="region of interest" description="Disordered" evidence="1">
    <location>
        <begin position="88"/>
        <end position="118"/>
    </location>
</feature>
<comment type="caution">
    <text evidence="2">The sequence shown here is derived from an EMBL/GenBank/DDBJ whole genome shotgun (WGS) entry which is preliminary data.</text>
</comment>
<feature type="compositionally biased region" description="Polar residues" evidence="1">
    <location>
        <begin position="107"/>
        <end position="118"/>
    </location>
</feature>
<proteinExistence type="predicted"/>
<evidence type="ECO:0000313" key="3">
    <source>
        <dbReference type="Proteomes" id="UP001476798"/>
    </source>
</evidence>